<evidence type="ECO:0000256" key="1">
    <source>
        <dbReference type="SAM" id="MobiDB-lite"/>
    </source>
</evidence>
<name>A0A402D5M5_9BACT</name>
<dbReference type="Proteomes" id="UP000287394">
    <property type="component" value="Chromosome"/>
</dbReference>
<protein>
    <submittedName>
        <fullName evidence="2">Uncharacterized protein</fullName>
    </submittedName>
</protein>
<dbReference type="KEGG" id="ccot:CCAX7_55330"/>
<keyword evidence="3" id="KW-1185">Reference proteome</keyword>
<evidence type="ECO:0000313" key="3">
    <source>
        <dbReference type="Proteomes" id="UP000287394"/>
    </source>
</evidence>
<reference evidence="2 3" key="1">
    <citation type="journal article" date="2019" name="Int. J. Syst. Evol. Microbiol.">
        <title>Capsulimonas corticalis gen. nov., sp. nov., an aerobic capsulated bacterium, of a novel bacterial order, Capsulimonadales ord. nov., of the class Armatimonadia of the phylum Armatimonadetes.</title>
        <authorList>
            <person name="Li J."/>
            <person name="Kudo C."/>
            <person name="Tonouchi A."/>
        </authorList>
    </citation>
    <scope>NUCLEOTIDE SEQUENCE [LARGE SCALE GENOMIC DNA]</scope>
    <source>
        <strain evidence="2 3">AX-7</strain>
    </source>
</reference>
<accession>A0A402D5M5</accession>
<dbReference type="OrthoDB" id="72466at2"/>
<dbReference type="EMBL" id="AP025739">
    <property type="protein sequence ID" value="BDI33482.1"/>
    <property type="molecule type" value="Genomic_DNA"/>
</dbReference>
<evidence type="ECO:0000313" key="2">
    <source>
        <dbReference type="EMBL" id="BDI33482.1"/>
    </source>
</evidence>
<proteinExistence type="predicted"/>
<sequence length="172" mass="18584">MTDSAPGKKDGGAARKRPSSGGRYRALQSERLKELAARHAGDLEPLDLLPELALLRALLTDYVERYDRFSAALIAWHESFGNPERPAKPVKILDVAAAGSLLAQVGTLALRIEKQKSAGAIGLAALDAVMGQMGAALVQAAQETIDDDDTRTKLLDFVERRWGAIDIQPQRV</sequence>
<dbReference type="RefSeq" id="WP_119324773.1">
    <property type="nucleotide sequence ID" value="NZ_AP025739.1"/>
</dbReference>
<feature type="region of interest" description="Disordered" evidence="1">
    <location>
        <begin position="1"/>
        <end position="24"/>
    </location>
</feature>
<gene>
    <name evidence="2" type="ORF">CCAX7_55330</name>
</gene>
<feature type="compositionally biased region" description="Basic and acidic residues" evidence="1">
    <location>
        <begin position="1"/>
        <end position="13"/>
    </location>
</feature>
<organism evidence="2 3">
    <name type="scientific">Capsulimonas corticalis</name>
    <dbReference type="NCBI Taxonomy" id="2219043"/>
    <lineage>
        <taxon>Bacteria</taxon>
        <taxon>Bacillati</taxon>
        <taxon>Armatimonadota</taxon>
        <taxon>Armatimonadia</taxon>
        <taxon>Capsulimonadales</taxon>
        <taxon>Capsulimonadaceae</taxon>
        <taxon>Capsulimonas</taxon>
    </lineage>
</organism>
<dbReference type="AlphaFoldDB" id="A0A402D5M5"/>